<keyword evidence="1" id="KW-0812">Transmembrane</keyword>
<dbReference type="InterPro" id="IPR019201">
    <property type="entry name" value="DUF2065"/>
</dbReference>
<dbReference type="OrthoDB" id="9815199at2"/>
<dbReference type="Proteomes" id="UP000266934">
    <property type="component" value="Chromosome"/>
</dbReference>
<sequence>MEDFIVAFGLLLAMEGLLYAAAPDLARRAVVSILQTPDSVLRIGGLAAAVVGVVLIWIVRG</sequence>
<dbReference type="AlphaFoldDB" id="A0A348FVQ0"/>
<evidence type="ECO:0000313" key="2">
    <source>
        <dbReference type="EMBL" id="BBF91383.1"/>
    </source>
</evidence>
<name>A0A348FVQ0_9HYPH</name>
<dbReference type="EMBL" id="AP018907">
    <property type="protein sequence ID" value="BBF91383.1"/>
    <property type="molecule type" value="Genomic_DNA"/>
</dbReference>
<feature type="transmembrane region" description="Helical" evidence="1">
    <location>
        <begin position="39"/>
        <end position="59"/>
    </location>
</feature>
<proteinExistence type="predicted"/>
<accession>A0A348FVQ0</accession>
<gene>
    <name evidence="2" type="ORF">BLTE_00680</name>
</gene>
<dbReference type="PANTHER" id="PTHR38602">
    <property type="entry name" value="INNER MEMBRANE PROTEIN-RELATED"/>
    <property type="match status" value="1"/>
</dbReference>
<keyword evidence="1" id="KW-1133">Transmembrane helix</keyword>
<dbReference type="Pfam" id="PF09838">
    <property type="entry name" value="DUF2065"/>
    <property type="match status" value="1"/>
</dbReference>
<evidence type="ECO:0000313" key="3">
    <source>
        <dbReference type="Proteomes" id="UP000266934"/>
    </source>
</evidence>
<protein>
    <recommendedName>
        <fullName evidence="4">DUF2065 domain-containing protein</fullName>
    </recommendedName>
</protein>
<keyword evidence="1" id="KW-0472">Membrane</keyword>
<dbReference type="PANTHER" id="PTHR38602:SF1">
    <property type="entry name" value="INNER MEMBRANE PROTEIN"/>
    <property type="match status" value="1"/>
</dbReference>
<organism evidence="2 3">
    <name type="scientific">Blastochloris tepida</name>
    <dbReference type="NCBI Taxonomy" id="2233851"/>
    <lineage>
        <taxon>Bacteria</taxon>
        <taxon>Pseudomonadati</taxon>
        <taxon>Pseudomonadota</taxon>
        <taxon>Alphaproteobacteria</taxon>
        <taxon>Hyphomicrobiales</taxon>
        <taxon>Blastochloridaceae</taxon>
        <taxon>Blastochloris</taxon>
    </lineage>
</organism>
<evidence type="ECO:0008006" key="4">
    <source>
        <dbReference type="Google" id="ProtNLM"/>
    </source>
</evidence>
<dbReference type="RefSeq" id="WP_126396558.1">
    <property type="nucleotide sequence ID" value="NZ_AP018907.1"/>
</dbReference>
<evidence type="ECO:0000256" key="1">
    <source>
        <dbReference type="SAM" id="Phobius"/>
    </source>
</evidence>
<reference evidence="2 3" key="1">
    <citation type="submission" date="2018-08" db="EMBL/GenBank/DDBJ databases">
        <title>Complete genome sequencing of Blastochloris tepida GI.</title>
        <authorList>
            <person name="Tsukatani Y."/>
            <person name="Mori H."/>
        </authorList>
    </citation>
    <scope>NUCLEOTIDE SEQUENCE [LARGE SCALE GENOMIC DNA]</scope>
    <source>
        <strain evidence="2 3">GI</strain>
    </source>
</reference>
<dbReference type="KEGG" id="blag:BLTE_00680"/>
<keyword evidence="3" id="KW-1185">Reference proteome</keyword>